<comment type="similarity">
    <text evidence="1 5">Belongs to the bacterial ribosomal protein bL32 family.</text>
</comment>
<dbReference type="InterPro" id="IPR044957">
    <property type="entry name" value="Ribosomal_bL32_bact"/>
</dbReference>
<accession>A0A098B331</accession>
<name>A0A098B331_DESHA</name>
<keyword evidence="3 5" id="KW-0687">Ribonucleoprotein</keyword>
<dbReference type="GO" id="GO:0003735">
    <property type="term" value="F:structural constituent of ribosome"/>
    <property type="evidence" value="ECO:0007669"/>
    <property type="project" value="InterPro"/>
</dbReference>
<keyword evidence="2 5" id="KW-0689">Ribosomal protein</keyword>
<dbReference type="NCBIfam" id="TIGR01031">
    <property type="entry name" value="rpmF_bact"/>
    <property type="match status" value="1"/>
</dbReference>
<dbReference type="RefSeq" id="WP_005813398.1">
    <property type="nucleotide sequence ID" value="NZ_CABKQQ010000048.1"/>
</dbReference>
<gene>
    <name evidence="5" type="primary">rpmF</name>
    <name evidence="6" type="ORF">DPCES_2880</name>
</gene>
<proteinExistence type="inferred from homology"/>
<dbReference type="PATRIC" id="fig|49338.4.peg.3095"/>
<sequence length="59" mass="6844">MGVAQHRQSKSRVRKRRAMWKLTAPNHIECPQCHKPKMPHHVCPSCGYYKAKEVISMGE</sequence>
<dbReference type="Pfam" id="PF01783">
    <property type="entry name" value="Ribosomal_L32p"/>
    <property type="match status" value="1"/>
</dbReference>
<dbReference type="InterPro" id="IPR002677">
    <property type="entry name" value="Ribosomal_bL32"/>
</dbReference>
<evidence type="ECO:0000256" key="2">
    <source>
        <dbReference type="ARBA" id="ARBA00022980"/>
    </source>
</evidence>
<evidence type="ECO:0000256" key="4">
    <source>
        <dbReference type="ARBA" id="ARBA00035178"/>
    </source>
</evidence>
<reference evidence="6" key="1">
    <citation type="submission" date="2014-07" db="EMBL/GenBank/DDBJ databases">
        <authorList>
            <person name="Hornung V.Bastian."/>
        </authorList>
    </citation>
    <scope>NUCLEOTIDE SEQUENCE</scope>
    <source>
        <strain evidence="6">PCE-S</strain>
    </source>
</reference>
<dbReference type="HAMAP" id="MF_00340">
    <property type="entry name" value="Ribosomal_bL32"/>
    <property type="match status" value="1"/>
</dbReference>
<dbReference type="SUPFAM" id="SSF57829">
    <property type="entry name" value="Zn-binding ribosomal proteins"/>
    <property type="match status" value="1"/>
</dbReference>
<dbReference type="OrthoDB" id="9812874at2"/>
<dbReference type="PANTHER" id="PTHR35534">
    <property type="entry name" value="50S RIBOSOMAL PROTEIN L32"/>
    <property type="match status" value="1"/>
</dbReference>
<evidence type="ECO:0000256" key="3">
    <source>
        <dbReference type="ARBA" id="ARBA00023274"/>
    </source>
</evidence>
<dbReference type="GO" id="GO:0006412">
    <property type="term" value="P:translation"/>
    <property type="evidence" value="ECO:0007669"/>
    <property type="project" value="UniProtKB-UniRule"/>
</dbReference>
<evidence type="ECO:0000256" key="5">
    <source>
        <dbReference type="HAMAP-Rule" id="MF_00340"/>
    </source>
</evidence>
<dbReference type="EMBL" id="LK996017">
    <property type="protein sequence ID" value="CDX02767.1"/>
    <property type="molecule type" value="Genomic_DNA"/>
</dbReference>
<dbReference type="AlphaFoldDB" id="A0A098B331"/>
<evidence type="ECO:0000256" key="1">
    <source>
        <dbReference type="ARBA" id="ARBA00008560"/>
    </source>
</evidence>
<organism evidence="6">
    <name type="scientific">Desulfitobacterium hafniense</name>
    <name type="common">Desulfitobacterium frappieri</name>
    <dbReference type="NCBI Taxonomy" id="49338"/>
    <lineage>
        <taxon>Bacteria</taxon>
        <taxon>Bacillati</taxon>
        <taxon>Bacillota</taxon>
        <taxon>Clostridia</taxon>
        <taxon>Eubacteriales</taxon>
        <taxon>Desulfitobacteriaceae</taxon>
        <taxon>Desulfitobacterium</taxon>
    </lineage>
</organism>
<dbReference type="PANTHER" id="PTHR35534:SF1">
    <property type="entry name" value="LARGE RIBOSOMAL SUBUNIT PROTEIN BL32"/>
    <property type="match status" value="1"/>
</dbReference>
<dbReference type="GO" id="GO:0015934">
    <property type="term" value="C:large ribosomal subunit"/>
    <property type="evidence" value="ECO:0007669"/>
    <property type="project" value="InterPro"/>
</dbReference>
<dbReference type="SMR" id="A0A098B331"/>
<protein>
    <recommendedName>
        <fullName evidence="4 5">Large ribosomal subunit protein bL32</fullName>
    </recommendedName>
</protein>
<dbReference type="InterPro" id="IPR011332">
    <property type="entry name" value="Ribosomal_zn-bd"/>
</dbReference>
<evidence type="ECO:0000313" key="6">
    <source>
        <dbReference type="EMBL" id="CDX02767.1"/>
    </source>
</evidence>